<evidence type="ECO:0000313" key="3">
    <source>
        <dbReference type="Proteomes" id="UP001139502"/>
    </source>
</evidence>
<feature type="signal peptide" evidence="1">
    <location>
        <begin position="1"/>
        <end position="28"/>
    </location>
</feature>
<feature type="non-terminal residue" evidence="2">
    <location>
        <position position="79"/>
    </location>
</feature>
<gene>
    <name evidence="2" type="ORF">NBM05_09700</name>
</gene>
<keyword evidence="3" id="KW-1185">Reference proteome</keyword>
<organism evidence="2 3">
    <name type="scientific">Rothia santali</name>
    <dbReference type="NCBI Taxonomy" id="2949643"/>
    <lineage>
        <taxon>Bacteria</taxon>
        <taxon>Bacillati</taxon>
        <taxon>Actinomycetota</taxon>
        <taxon>Actinomycetes</taxon>
        <taxon>Micrococcales</taxon>
        <taxon>Micrococcaceae</taxon>
        <taxon>Rothia</taxon>
    </lineage>
</organism>
<dbReference type="EMBL" id="JANAFB010000022">
    <property type="protein sequence ID" value="MCP3426270.1"/>
    <property type="molecule type" value="Genomic_DNA"/>
</dbReference>
<comment type="caution">
    <text evidence="2">The sequence shown here is derived from an EMBL/GenBank/DDBJ whole genome shotgun (WGS) entry which is preliminary data.</text>
</comment>
<evidence type="ECO:0000313" key="2">
    <source>
        <dbReference type="EMBL" id="MCP3426270.1"/>
    </source>
</evidence>
<feature type="chain" id="PRO_5040915300" evidence="1">
    <location>
        <begin position="29"/>
        <end position="79"/>
    </location>
</feature>
<dbReference type="Proteomes" id="UP001139502">
    <property type="component" value="Unassembled WGS sequence"/>
</dbReference>
<proteinExistence type="predicted"/>
<name>A0A9X2HDG5_9MICC</name>
<dbReference type="AlphaFoldDB" id="A0A9X2HDG5"/>
<keyword evidence="1" id="KW-0732">Signal</keyword>
<accession>A0A9X2HDG5</accession>
<sequence length="79" mass="7569">MSETSTVRSRTALAAAACALLLGLGACASDDAGPSEGAAVGHHDRVVGGAGRALLGLDGDAQVGGRALGRGVRRRGGSG</sequence>
<evidence type="ECO:0000256" key="1">
    <source>
        <dbReference type="SAM" id="SignalP"/>
    </source>
</evidence>
<reference evidence="2" key="1">
    <citation type="submission" date="2022-06" db="EMBL/GenBank/DDBJ databases">
        <title>Rothia sp. isolated from sandalwood seedling.</title>
        <authorList>
            <person name="Tuikhar N."/>
            <person name="Kirdat K."/>
            <person name="Thorat V."/>
            <person name="Swetha P."/>
            <person name="Padma S."/>
            <person name="Sundararaj R."/>
            <person name="Yadav A."/>
        </authorList>
    </citation>
    <scope>NUCLEOTIDE SEQUENCE</scope>
    <source>
        <strain evidence="2">AR01</strain>
    </source>
</reference>
<protein>
    <submittedName>
        <fullName evidence="2">Uncharacterized protein</fullName>
    </submittedName>
</protein>